<dbReference type="AlphaFoldDB" id="A0A6J6CP64"/>
<dbReference type="InterPro" id="IPR041222">
    <property type="entry name" value="PriA_3primeBD"/>
</dbReference>
<evidence type="ECO:0000313" key="5">
    <source>
        <dbReference type="EMBL" id="CAB4552965.1"/>
    </source>
</evidence>
<keyword evidence="2" id="KW-0067">ATP-binding</keyword>
<gene>
    <name evidence="5" type="ORF">UFOPK1508_00553</name>
</gene>
<dbReference type="GO" id="GO:0003677">
    <property type="term" value="F:DNA binding"/>
    <property type="evidence" value="ECO:0007669"/>
    <property type="project" value="UniProtKB-KW"/>
</dbReference>
<name>A0A6J6CP64_9ZZZZ</name>
<dbReference type="GO" id="GO:0006270">
    <property type="term" value="P:DNA replication initiation"/>
    <property type="evidence" value="ECO:0007669"/>
    <property type="project" value="TreeGrafter"/>
</dbReference>
<evidence type="ECO:0000256" key="1">
    <source>
        <dbReference type="ARBA" id="ARBA00022741"/>
    </source>
</evidence>
<dbReference type="Pfam" id="PF17764">
    <property type="entry name" value="PriA_3primeBD"/>
    <property type="match status" value="1"/>
</dbReference>
<dbReference type="InterPro" id="IPR042115">
    <property type="entry name" value="PriA_3primeBD_sf"/>
</dbReference>
<organism evidence="5">
    <name type="scientific">freshwater metagenome</name>
    <dbReference type="NCBI Taxonomy" id="449393"/>
    <lineage>
        <taxon>unclassified sequences</taxon>
        <taxon>metagenomes</taxon>
        <taxon>ecological metagenomes</taxon>
    </lineage>
</organism>
<keyword evidence="1" id="KW-0547">Nucleotide-binding</keyword>
<dbReference type="GO" id="GO:0006302">
    <property type="term" value="P:double-strand break repair"/>
    <property type="evidence" value="ECO:0007669"/>
    <property type="project" value="TreeGrafter"/>
</dbReference>
<dbReference type="GO" id="GO:0006310">
    <property type="term" value="P:DNA recombination"/>
    <property type="evidence" value="ECO:0007669"/>
    <property type="project" value="TreeGrafter"/>
</dbReference>
<sequence>MTAPLRLKRQSVKSKPGIDKEDLAKLKVASVLVDTPVSHLEGLYDYLIPSSLTSIATIGTKVIVEFGKKNTEGLIVGISDIDSSNREKKLIQSVSSPSGFISQQLIYHLEQVRNRFGGSFWNLLKQAVPARVIKEEKLFFKSTVDSPDLNPDNDFYRIFEHSEFSELRTDKRLRWAVNTPAGVDVYKFLSEIVKLRSKIGQVLLVVPDEKDILNFKEILAPVFGDQLVELGSHLAKNERYRNFLIVSSAEPGVILATRSGIFAPLSSSATVIVFSDLDNSHYELHSPGWNTRDVSLLRAQDVSLMFVSASHSLEIERLIDIGWLERKKLSSPSKRRFITSEDSSGYLSQIKIGASKGNVLVSVAEKGYGNLFLCSKCRNAANCECGGKLQIVGTGKVPRCYICYKAHNDWRCNFCGGNLPYVISKGIERLAEEIGRALPKIPLLVSSGTKQIRLMPKGNHIVLATAGSEPQDLYAAVILFDGERIVNRPFLRSEELARHSWFSILNRSLDLAEVFISLPNKHPLTQSLLRSDSSYLVKQILKERKTAKLPPFFRMAVVTGIKKDISKFSENLKSATTYEVNGPIDIDSSNSKIIIRASLEESSKFVDMLDDVVRLQGLKGKSVFQIRLDPFDL</sequence>
<reference evidence="5" key="1">
    <citation type="submission" date="2020-05" db="EMBL/GenBank/DDBJ databases">
        <authorList>
            <person name="Chiriac C."/>
            <person name="Salcher M."/>
            <person name="Ghai R."/>
            <person name="Kavagutti S V."/>
        </authorList>
    </citation>
    <scope>NUCLEOTIDE SEQUENCE</scope>
</reference>
<evidence type="ECO:0000256" key="3">
    <source>
        <dbReference type="ARBA" id="ARBA00023125"/>
    </source>
</evidence>
<dbReference type="EMBL" id="CAEZSW010000054">
    <property type="protein sequence ID" value="CAB4552965.1"/>
    <property type="molecule type" value="Genomic_DNA"/>
</dbReference>
<feature type="domain" description="Primosomal protein N' 3' DNA-binding" evidence="4">
    <location>
        <begin position="31"/>
        <end position="129"/>
    </location>
</feature>
<dbReference type="PANTHER" id="PTHR30580">
    <property type="entry name" value="PRIMOSOMAL PROTEIN N"/>
    <property type="match status" value="1"/>
</dbReference>
<keyword evidence="3" id="KW-0238">DNA-binding</keyword>
<dbReference type="Gene3D" id="3.40.50.300">
    <property type="entry name" value="P-loop containing nucleotide triphosphate hydrolases"/>
    <property type="match status" value="1"/>
</dbReference>
<dbReference type="Gene3D" id="3.40.1440.60">
    <property type="entry name" value="PriA, 3(prime) DNA-binding domain"/>
    <property type="match status" value="1"/>
</dbReference>
<dbReference type="GO" id="GO:0043138">
    <property type="term" value="F:3'-5' DNA helicase activity"/>
    <property type="evidence" value="ECO:0007669"/>
    <property type="project" value="TreeGrafter"/>
</dbReference>
<dbReference type="InterPro" id="IPR027417">
    <property type="entry name" value="P-loop_NTPase"/>
</dbReference>
<evidence type="ECO:0000256" key="2">
    <source>
        <dbReference type="ARBA" id="ARBA00022840"/>
    </source>
</evidence>
<proteinExistence type="predicted"/>
<dbReference type="GO" id="GO:0005524">
    <property type="term" value="F:ATP binding"/>
    <property type="evidence" value="ECO:0007669"/>
    <property type="project" value="UniProtKB-KW"/>
</dbReference>
<evidence type="ECO:0000259" key="4">
    <source>
        <dbReference type="Pfam" id="PF17764"/>
    </source>
</evidence>
<protein>
    <submittedName>
        <fullName evidence="5">Unannotated protein</fullName>
    </submittedName>
</protein>
<accession>A0A6J6CP64</accession>
<dbReference type="PANTHER" id="PTHR30580:SF0">
    <property type="entry name" value="PRIMOSOMAL PROTEIN N"/>
    <property type="match status" value="1"/>
</dbReference>